<feature type="region of interest" description="Disordered" evidence="7">
    <location>
        <begin position="755"/>
        <end position="929"/>
    </location>
</feature>
<name>A0A6A7FUS0_9CRUS</name>
<feature type="compositionally biased region" description="Basic and acidic residues" evidence="7">
    <location>
        <begin position="164"/>
        <end position="173"/>
    </location>
</feature>
<feature type="compositionally biased region" description="Polar residues" evidence="7">
    <location>
        <begin position="135"/>
        <end position="147"/>
    </location>
</feature>
<evidence type="ECO:0000256" key="3">
    <source>
        <dbReference type="ARBA" id="ARBA00022737"/>
    </source>
</evidence>
<feature type="compositionally biased region" description="Polar residues" evidence="7">
    <location>
        <begin position="764"/>
        <end position="773"/>
    </location>
</feature>
<dbReference type="AlphaFoldDB" id="A0A6A7FUS0"/>
<dbReference type="GO" id="GO:0000395">
    <property type="term" value="P:mRNA 5'-splice site recognition"/>
    <property type="evidence" value="ECO:0007669"/>
    <property type="project" value="TreeGrafter"/>
</dbReference>
<dbReference type="GO" id="GO:0071004">
    <property type="term" value="C:U2-type prespliceosome"/>
    <property type="evidence" value="ECO:0007669"/>
    <property type="project" value="TreeGrafter"/>
</dbReference>
<dbReference type="GO" id="GO:0005685">
    <property type="term" value="C:U1 snRNP"/>
    <property type="evidence" value="ECO:0007669"/>
    <property type="project" value="TreeGrafter"/>
</dbReference>
<keyword evidence="5" id="KW-0539">Nucleus</keyword>
<evidence type="ECO:0000256" key="2">
    <source>
        <dbReference type="ARBA" id="ARBA00022664"/>
    </source>
</evidence>
<feature type="compositionally biased region" description="Pro residues" evidence="7">
    <location>
        <begin position="866"/>
        <end position="878"/>
    </location>
</feature>
<proteinExistence type="evidence at transcript level"/>
<dbReference type="PANTHER" id="PTHR17204">
    <property type="entry name" value="PRE-MRNA PROCESSING PROTEIN PRP39-RELATED"/>
    <property type="match status" value="1"/>
</dbReference>
<feature type="region of interest" description="Disordered" evidence="7">
    <location>
        <begin position="121"/>
        <end position="186"/>
    </location>
</feature>
<dbReference type="SUPFAM" id="SSF48452">
    <property type="entry name" value="TPR-like"/>
    <property type="match status" value="2"/>
</dbReference>
<protein>
    <submittedName>
        <fullName evidence="8">Pre-mRNA-processing factor 39-like</fullName>
    </submittedName>
</protein>
<evidence type="ECO:0000313" key="8">
    <source>
        <dbReference type="EMBL" id="LAC21719.1"/>
    </source>
</evidence>
<dbReference type="GO" id="GO:0000243">
    <property type="term" value="C:commitment complex"/>
    <property type="evidence" value="ECO:0007669"/>
    <property type="project" value="TreeGrafter"/>
</dbReference>
<dbReference type="FunFam" id="1.25.40.10:FF:000091">
    <property type="entry name" value="Pre-mRNA-processing factor 39"/>
    <property type="match status" value="1"/>
</dbReference>
<comment type="subcellular location">
    <subcellularLocation>
        <location evidence="1">Nucleus</location>
    </subcellularLocation>
</comment>
<dbReference type="EMBL" id="IACT01002442">
    <property type="protein sequence ID" value="LAC21719.1"/>
    <property type="molecule type" value="mRNA"/>
</dbReference>
<dbReference type="Gene3D" id="1.25.40.10">
    <property type="entry name" value="Tetratricopeptide repeat domain"/>
    <property type="match status" value="2"/>
</dbReference>
<evidence type="ECO:0000256" key="1">
    <source>
        <dbReference type="ARBA" id="ARBA00004123"/>
    </source>
</evidence>
<feature type="compositionally biased region" description="Acidic residues" evidence="7">
    <location>
        <begin position="405"/>
        <end position="420"/>
    </location>
</feature>
<feature type="compositionally biased region" description="Low complexity" evidence="7">
    <location>
        <begin position="849"/>
        <end position="859"/>
    </location>
</feature>
<keyword evidence="2" id="KW-0507">mRNA processing</keyword>
<feature type="compositionally biased region" description="Low complexity" evidence="7">
    <location>
        <begin position="887"/>
        <end position="906"/>
    </location>
</feature>
<feature type="region of interest" description="Disordered" evidence="7">
    <location>
        <begin position="404"/>
        <end position="438"/>
    </location>
</feature>
<evidence type="ECO:0000256" key="6">
    <source>
        <dbReference type="ARBA" id="ARBA00038019"/>
    </source>
</evidence>
<evidence type="ECO:0000256" key="5">
    <source>
        <dbReference type="ARBA" id="ARBA00023242"/>
    </source>
</evidence>
<evidence type="ECO:0000256" key="7">
    <source>
        <dbReference type="SAM" id="MobiDB-lite"/>
    </source>
</evidence>
<organism evidence="8">
    <name type="scientific">Hirondellea gigas</name>
    <dbReference type="NCBI Taxonomy" id="1518452"/>
    <lineage>
        <taxon>Eukaryota</taxon>
        <taxon>Metazoa</taxon>
        <taxon>Ecdysozoa</taxon>
        <taxon>Arthropoda</taxon>
        <taxon>Crustacea</taxon>
        <taxon>Multicrustacea</taxon>
        <taxon>Malacostraca</taxon>
        <taxon>Eumalacostraca</taxon>
        <taxon>Peracarida</taxon>
        <taxon>Amphipoda</taxon>
        <taxon>Amphilochidea</taxon>
        <taxon>Lysianassida</taxon>
        <taxon>Lysianassidira</taxon>
        <taxon>Lysianassoidea</taxon>
        <taxon>Lysianassidae</taxon>
        <taxon>Hirondellea</taxon>
    </lineage>
</organism>
<feature type="compositionally biased region" description="Low complexity" evidence="7">
    <location>
        <begin position="774"/>
        <end position="785"/>
    </location>
</feature>
<dbReference type="InterPro" id="IPR059164">
    <property type="entry name" value="HAT_PRP39_C"/>
</dbReference>
<keyword evidence="3" id="KW-0677">Repeat</keyword>
<dbReference type="Pfam" id="PF23240">
    <property type="entry name" value="HAT_PRP39_N"/>
    <property type="match status" value="1"/>
</dbReference>
<dbReference type="GO" id="GO:0030627">
    <property type="term" value="F:pre-mRNA 5'-splice site binding"/>
    <property type="evidence" value="ECO:0007669"/>
    <property type="project" value="TreeGrafter"/>
</dbReference>
<feature type="region of interest" description="Disordered" evidence="7">
    <location>
        <begin position="1"/>
        <end position="42"/>
    </location>
</feature>
<accession>A0A6A7FUS0</accession>
<sequence>MSDATESTAGVEAEIFDAEMENNSDSVDSFEKQLQQQEEELQSELRLQEVQEEAKKAAAAAMVQQTVDPAPVEAPQGWQQEKAATEELAMEVAVSNGSTEEACSNTIISAADIKMEVTATENDVARESSEASEAVGSNNIDTATTGATAGVKRPASTDDATDSNSKENGKCDPSEDANEDKEPATKQRKLDEFAKLWSAVMDNTKDFQAWTMLLQHVDQQSELESGREAYGAFFTRYPYCYGYWKKFADLEKRKGTKESTLKVFEQGLASIPLSVDLWVHYLDYVTGAHYGPEHETFVREQFERATKSCGIEFRSDKMWDAYINWENSNKRYSCVTAIYDRLLATPVSKYMQHWTKFQEHVKKHKSSEVISTEEFLRLQRSLKSRDDAVAATESDDAAVAATTAADDDVDEAPPGVEEDSALNSTTAPAPVTAATEEENKSIQQLIISSREKLHQSSSNEVKMRWSYEDAIKRPYFHVKPLERSQLQAWRDYLEFETKQGDEHRIRTLYERCLIAAALYEEFWMRYLHYLESLSSVSLEEMRSVYERACTIHLKDKIKSHLSWAVFEEEKGDVTRALSLLSELQINLPDALEPRLQAIAVERRRGNLDAADDLFTQSLKLFKEKGALSTSHTNLLVKYTRFLSLFKANGEKAVDVLQTAVDEAIASIKVPSESEQQSLELLLWALVERAMSCLPPKFDVAAEALKSGMSSIYQSRTRSVFGHRYHQFIAECGQAGVSVSEATKLLRDLQHELRQIESSQEDSQEGNVPATTKPSDSSSENTTLSSDTRREKRGKSSHSYSNDRHQQQFQPHQPPPMNQGGHHHNGNMGGGGGYNQNHNSGGDGGGGGYNQQQNYPQQPNTATAPPSHQPPPQHPPPPQGQQQGYGGYNQNYQQGYPPQQYQGWGYPQQGGYGYNQQGWGAGYPNYYGQR</sequence>
<feature type="region of interest" description="Disordered" evidence="7">
    <location>
        <begin position="69"/>
        <end position="96"/>
    </location>
</feature>
<dbReference type="InterPro" id="IPR011990">
    <property type="entry name" value="TPR-like_helical_dom_sf"/>
</dbReference>
<evidence type="ECO:0000256" key="4">
    <source>
        <dbReference type="ARBA" id="ARBA00023187"/>
    </source>
</evidence>
<dbReference type="SMART" id="SM00386">
    <property type="entry name" value="HAT"/>
    <property type="match status" value="7"/>
</dbReference>
<keyword evidence="4" id="KW-0508">mRNA splicing</keyword>
<reference evidence="8" key="1">
    <citation type="submission" date="2017-11" db="EMBL/GenBank/DDBJ databases">
        <title>The sensing device of the deep-sea amphipod.</title>
        <authorList>
            <person name="Kobayashi H."/>
            <person name="Nagahama T."/>
            <person name="Arai W."/>
            <person name="Sasagawa Y."/>
            <person name="Umeda M."/>
            <person name="Hayashi T."/>
            <person name="Nikaido I."/>
            <person name="Watanabe H."/>
            <person name="Oguri K."/>
            <person name="Kitazato H."/>
            <person name="Fujioka K."/>
            <person name="Kido Y."/>
            <person name="Takami H."/>
        </authorList>
    </citation>
    <scope>NUCLEOTIDE SEQUENCE</scope>
    <source>
        <tissue evidence="8">Whole body</tissue>
    </source>
</reference>
<dbReference type="InterPro" id="IPR003107">
    <property type="entry name" value="HAT"/>
</dbReference>
<comment type="similarity">
    <text evidence="6">Belongs to the PRP39 family.</text>
</comment>
<dbReference type="Pfam" id="PF23241">
    <property type="entry name" value="HAT_PRP39_C"/>
    <property type="match status" value="1"/>
</dbReference>
<feature type="compositionally biased region" description="Low complexity" evidence="7">
    <location>
        <begin position="425"/>
        <end position="434"/>
    </location>
</feature>
<dbReference type="PANTHER" id="PTHR17204:SF5">
    <property type="entry name" value="PRE-MRNA-PROCESSING FACTOR 39"/>
    <property type="match status" value="1"/>
</dbReference>